<accession>A0A0M6WHR2</accession>
<sequence>MVRYDKIFSIIDIKEENMKKWGEVLPFYKNVQKEGVILWKAA</sequence>
<dbReference type="EMBL" id="CVRR01000011">
    <property type="protein sequence ID" value="CRL36227.1"/>
    <property type="molecule type" value="Genomic_DNA"/>
</dbReference>
<evidence type="ECO:0000313" key="2">
    <source>
        <dbReference type="Proteomes" id="UP000049979"/>
    </source>
</evidence>
<protein>
    <submittedName>
        <fullName evidence="1">Uncharacterized protein</fullName>
    </submittedName>
</protein>
<dbReference type="AlphaFoldDB" id="A0A0M6WHR2"/>
<organism evidence="1 2">
    <name type="scientific">Roseburia faecis</name>
    <dbReference type="NCBI Taxonomy" id="301302"/>
    <lineage>
        <taxon>Bacteria</taxon>
        <taxon>Bacillati</taxon>
        <taxon>Bacillota</taxon>
        <taxon>Clostridia</taxon>
        <taxon>Lachnospirales</taxon>
        <taxon>Lachnospiraceae</taxon>
        <taxon>Roseburia</taxon>
    </lineage>
</organism>
<dbReference type="RefSeq" id="WP_261291793.1">
    <property type="nucleotide sequence ID" value="NZ_CP173697.1"/>
</dbReference>
<name>A0A0M6WHR2_9FIRM</name>
<evidence type="ECO:0000313" key="1">
    <source>
        <dbReference type="EMBL" id="CRL36227.1"/>
    </source>
</evidence>
<gene>
    <name evidence="1" type="ORF">M72_25761</name>
</gene>
<reference evidence="2" key="1">
    <citation type="submission" date="2015-05" db="EMBL/GenBank/DDBJ databases">
        <authorList>
            <consortium name="Pathogen Informatics"/>
        </authorList>
    </citation>
    <scope>NUCLEOTIDE SEQUENCE [LARGE SCALE GENOMIC DNA]</scope>
    <source>
        <strain evidence="2">M72</strain>
    </source>
</reference>
<proteinExistence type="predicted"/>
<keyword evidence="2" id="KW-1185">Reference proteome</keyword>
<dbReference type="Proteomes" id="UP000049979">
    <property type="component" value="Unassembled WGS sequence"/>
</dbReference>